<dbReference type="GO" id="GO:0005975">
    <property type="term" value="P:carbohydrate metabolic process"/>
    <property type="evidence" value="ECO:0007669"/>
    <property type="project" value="InterPro"/>
</dbReference>
<keyword evidence="1" id="KW-0732">Signal</keyword>
<feature type="domain" description="NodB homology" evidence="2">
    <location>
        <begin position="49"/>
        <end position="232"/>
    </location>
</feature>
<dbReference type="SUPFAM" id="SSF88713">
    <property type="entry name" value="Glycoside hydrolase/deacetylase"/>
    <property type="match status" value="1"/>
</dbReference>
<comment type="caution">
    <text evidence="4">The sequence shown here is derived from an EMBL/GenBank/DDBJ whole genome shotgun (WGS) entry which is preliminary data.</text>
</comment>
<evidence type="ECO:0000313" key="4">
    <source>
        <dbReference type="EMBL" id="KNB73040.1"/>
    </source>
</evidence>
<protein>
    <submittedName>
        <fullName evidence="4">Chitooligosaccharide deacetylase</fullName>
    </submittedName>
    <submittedName>
        <fullName evidence="3">Polysaccharide deacetylase family sporulation protein PdaB</fullName>
    </submittedName>
</protein>
<dbReference type="GO" id="GO:0016810">
    <property type="term" value="F:hydrolase activity, acting on carbon-nitrogen (but not peptide) bonds"/>
    <property type="evidence" value="ECO:0007669"/>
    <property type="project" value="InterPro"/>
</dbReference>
<dbReference type="STRING" id="54915.ADS79_13425"/>
<evidence type="ECO:0000256" key="1">
    <source>
        <dbReference type="SAM" id="SignalP"/>
    </source>
</evidence>
<dbReference type="Proteomes" id="UP000036834">
    <property type="component" value="Unassembled WGS sequence"/>
</dbReference>
<dbReference type="Proteomes" id="UP000319578">
    <property type="component" value="Unassembled WGS sequence"/>
</dbReference>
<dbReference type="PANTHER" id="PTHR10587">
    <property type="entry name" value="GLYCOSYL TRANSFERASE-RELATED"/>
    <property type="match status" value="1"/>
</dbReference>
<dbReference type="CDD" id="cd10917">
    <property type="entry name" value="CE4_NodB_like_6s_7s"/>
    <property type="match status" value="1"/>
</dbReference>
<dbReference type="EMBL" id="BJON01000015">
    <property type="protein sequence ID" value="GED70123.1"/>
    <property type="molecule type" value="Genomic_DNA"/>
</dbReference>
<organism evidence="4 5">
    <name type="scientific">Brevibacillus reuszeri</name>
    <dbReference type="NCBI Taxonomy" id="54915"/>
    <lineage>
        <taxon>Bacteria</taxon>
        <taxon>Bacillati</taxon>
        <taxon>Bacillota</taxon>
        <taxon>Bacilli</taxon>
        <taxon>Bacillales</taxon>
        <taxon>Paenibacillaceae</taxon>
        <taxon>Brevibacillus</taxon>
    </lineage>
</organism>
<dbReference type="AlphaFoldDB" id="A0A0K9YXS2"/>
<evidence type="ECO:0000259" key="2">
    <source>
        <dbReference type="PROSITE" id="PS51677"/>
    </source>
</evidence>
<dbReference type="EMBL" id="LGIQ01000007">
    <property type="protein sequence ID" value="KNB73040.1"/>
    <property type="molecule type" value="Genomic_DNA"/>
</dbReference>
<proteinExistence type="predicted"/>
<dbReference type="PATRIC" id="fig|54915.3.peg.1677"/>
<reference evidence="5" key="1">
    <citation type="submission" date="2015-07" db="EMBL/GenBank/DDBJ databases">
        <title>Genome sequencing project for genomic taxonomy and phylogenomics of Bacillus-like bacteria.</title>
        <authorList>
            <person name="Liu B."/>
            <person name="Wang J."/>
            <person name="Zhu Y."/>
            <person name="Liu G."/>
            <person name="Chen Q."/>
            <person name="Chen Z."/>
            <person name="Lan J."/>
            <person name="Che J."/>
            <person name="Ge C."/>
            <person name="Shi H."/>
            <person name="Pan Z."/>
            <person name="Liu X."/>
        </authorList>
    </citation>
    <scope>NUCLEOTIDE SEQUENCE [LARGE SCALE GENOMIC DNA]</scope>
    <source>
        <strain evidence="5">DSM 9887</strain>
    </source>
</reference>
<name>A0A0K9YXS2_9BACL</name>
<dbReference type="OrthoDB" id="2649545at2"/>
<evidence type="ECO:0000313" key="3">
    <source>
        <dbReference type="EMBL" id="GED70123.1"/>
    </source>
</evidence>
<reference evidence="4" key="2">
    <citation type="submission" date="2015-07" db="EMBL/GenBank/DDBJ databases">
        <title>MeaNS - Measles Nucleotide Surveillance Program.</title>
        <authorList>
            <person name="Tran T."/>
            <person name="Druce J."/>
        </authorList>
    </citation>
    <scope>NUCLEOTIDE SEQUENCE</scope>
    <source>
        <strain evidence="4">DSM 9887</strain>
    </source>
</reference>
<feature type="chain" id="PRO_5038675001" evidence="1">
    <location>
        <begin position="24"/>
        <end position="253"/>
    </location>
</feature>
<reference evidence="3 6" key="3">
    <citation type="submission" date="2019-06" db="EMBL/GenBank/DDBJ databases">
        <title>Whole genome shotgun sequence of Brevibacillus reuszeri NBRC 15719.</title>
        <authorList>
            <person name="Hosoyama A."/>
            <person name="Uohara A."/>
            <person name="Ohji S."/>
            <person name="Ichikawa N."/>
        </authorList>
    </citation>
    <scope>NUCLEOTIDE SEQUENCE [LARGE SCALE GENOMIC DNA]</scope>
    <source>
        <strain evidence="3 6">NBRC 15719</strain>
    </source>
</reference>
<dbReference type="InterPro" id="IPR002509">
    <property type="entry name" value="NODB_dom"/>
</dbReference>
<evidence type="ECO:0000313" key="5">
    <source>
        <dbReference type="Proteomes" id="UP000036834"/>
    </source>
</evidence>
<evidence type="ECO:0000313" key="6">
    <source>
        <dbReference type="Proteomes" id="UP000319578"/>
    </source>
</evidence>
<dbReference type="InterPro" id="IPR011330">
    <property type="entry name" value="Glyco_hydro/deAcase_b/a-brl"/>
</dbReference>
<dbReference type="PROSITE" id="PS51677">
    <property type="entry name" value="NODB"/>
    <property type="match status" value="1"/>
</dbReference>
<keyword evidence="6" id="KW-1185">Reference proteome</keyword>
<feature type="signal peptide" evidence="1">
    <location>
        <begin position="1"/>
        <end position="23"/>
    </location>
</feature>
<dbReference type="Pfam" id="PF01522">
    <property type="entry name" value="Polysacc_deac_1"/>
    <property type="match status" value="1"/>
</dbReference>
<gene>
    <name evidence="4" type="ORF">ADS79_13425</name>
    <name evidence="3" type="ORF">BRE01_38250</name>
</gene>
<accession>A0A0K9YXS2</accession>
<dbReference type="RefSeq" id="WP_049739089.1">
    <property type="nucleotide sequence ID" value="NZ_BJON01000015.1"/>
</dbReference>
<dbReference type="Gene3D" id="3.20.20.370">
    <property type="entry name" value="Glycoside hydrolase/deacetylase"/>
    <property type="match status" value="1"/>
</dbReference>
<sequence length="253" mass="28842">MKRLFLQISFVVTSILMVTLTQGATAKSKFSRTYYEALGVVWDVHTKEKMIALTFDDGPNQLYTPQILDVLKQYGAKSTFFVNGNQVKKFPELVRRQVREGHELGNHTTNHGKIWKMTKEQILQEIAGTEEAIISATGQKPPKLFRPPSGYIDPTVVSVVKEAGYSYVLWSFHLDTQDWKRPGVGKIVSKVVNGARRGNIVLFHDHGGNRKQTVRALKRILPILKKRGYRFVTVSELVQEANLRELHTIHRMD</sequence>
<dbReference type="InterPro" id="IPR050248">
    <property type="entry name" value="Polysacc_deacetylase_ArnD"/>
</dbReference>